<dbReference type="Pfam" id="PF20772">
    <property type="entry name" value="TACO1_YebC_N"/>
    <property type="match status" value="1"/>
</dbReference>
<dbReference type="HAMAP" id="MF_00693">
    <property type="entry name" value="Transcrip_reg_TACO1"/>
    <property type="match status" value="1"/>
</dbReference>
<dbReference type="NCBIfam" id="NF009044">
    <property type="entry name" value="PRK12378.1"/>
    <property type="match status" value="1"/>
</dbReference>
<dbReference type="Gene3D" id="3.30.70.980">
    <property type="match status" value="2"/>
</dbReference>
<dbReference type="AlphaFoldDB" id="A0A0G1TGD9"/>
<dbReference type="InterPro" id="IPR002876">
    <property type="entry name" value="Transcrip_reg_TACO1-like"/>
</dbReference>
<evidence type="ECO:0000256" key="6">
    <source>
        <dbReference type="HAMAP-Rule" id="MF_00693"/>
    </source>
</evidence>
<comment type="similarity">
    <text evidence="1 6">Belongs to the TACO1 family.</text>
</comment>
<organism evidence="10 11">
    <name type="scientific">Candidatus Gottesmanbacteria bacterium GW2011_GWA1_47_8</name>
    <dbReference type="NCBI Taxonomy" id="1618438"/>
    <lineage>
        <taxon>Bacteria</taxon>
        <taxon>Candidatus Gottesmaniibacteriota</taxon>
    </lineage>
</organism>
<accession>A0A0G1TGD9</accession>
<dbReference type="InterPro" id="IPR048300">
    <property type="entry name" value="TACO1_YebC-like_2nd/3rd_dom"/>
</dbReference>
<gene>
    <name evidence="10" type="ORF">UY08_C0008G0011</name>
</gene>
<dbReference type="NCBIfam" id="TIGR01033">
    <property type="entry name" value="YebC/PmpR family DNA-binding transcriptional regulator"/>
    <property type="match status" value="1"/>
</dbReference>
<comment type="subcellular location">
    <subcellularLocation>
        <location evidence="6">Cytoplasm</location>
    </subcellularLocation>
</comment>
<evidence type="ECO:0000256" key="2">
    <source>
        <dbReference type="ARBA" id="ARBA00022490"/>
    </source>
</evidence>
<proteinExistence type="inferred from homology"/>
<evidence type="ECO:0000313" key="10">
    <source>
        <dbReference type="EMBL" id="KKU80844.1"/>
    </source>
</evidence>
<dbReference type="Pfam" id="PF01709">
    <property type="entry name" value="Transcrip_reg"/>
    <property type="match status" value="1"/>
</dbReference>
<dbReference type="GO" id="GO:0006355">
    <property type="term" value="P:regulation of DNA-templated transcription"/>
    <property type="evidence" value="ECO:0007669"/>
    <property type="project" value="UniProtKB-UniRule"/>
</dbReference>
<feature type="domain" description="TACO1/YebC-like second and third" evidence="8">
    <location>
        <begin position="103"/>
        <end position="254"/>
    </location>
</feature>
<comment type="caution">
    <text evidence="10">The sequence shown here is derived from an EMBL/GenBank/DDBJ whole genome shotgun (WGS) entry which is preliminary data.</text>
</comment>
<evidence type="ECO:0000259" key="9">
    <source>
        <dbReference type="Pfam" id="PF20772"/>
    </source>
</evidence>
<dbReference type="InterPro" id="IPR049083">
    <property type="entry name" value="TACO1_YebC_N"/>
</dbReference>
<keyword evidence="5 6" id="KW-0804">Transcription</keyword>
<evidence type="ECO:0000256" key="4">
    <source>
        <dbReference type="ARBA" id="ARBA00023125"/>
    </source>
</evidence>
<feature type="domain" description="TACO1/YebC-like N-terminal" evidence="9">
    <location>
        <begin position="26"/>
        <end position="97"/>
    </location>
</feature>
<keyword evidence="3 6" id="KW-0805">Transcription regulation</keyword>
<feature type="coiled-coil region" evidence="7">
    <location>
        <begin position="84"/>
        <end position="138"/>
    </location>
</feature>
<dbReference type="InterPro" id="IPR029072">
    <property type="entry name" value="YebC-like"/>
</dbReference>
<evidence type="ECO:0000259" key="8">
    <source>
        <dbReference type="Pfam" id="PF01709"/>
    </source>
</evidence>
<dbReference type="PANTHER" id="PTHR12532:SF6">
    <property type="entry name" value="TRANSCRIPTIONAL REGULATORY PROTEIN YEBC-RELATED"/>
    <property type="match status" value="1"/>
</dbReference>
<dbReference type="InterPro" id="IPR017856">
    <property type="entry name" value="Integrase-like_N"/>
</dbReference>
<evidence type="ECO:0000256" key="5">
    <source>
        <dbReference type="ARBA" id="ARBA00023163"/>
    </source>
</evidence>
<dbReference type="GO" id="GO:0003677">
    <property type="term" value="F:DNA binding"/>
    <property type="evidence" value="ECO:0007669"/>
    <property type="project" value="UniProtKB-UniRule"/>
</dbReference>
<keyword evidence="4 6" id="KW-0238">DNA-binding</keyword>
<dbReference type="InterPro" id="IPR026564">
    <property type="entry name" value="Transcrip_reg_TACO1-like_dom3"/>
</dbReference>
<dbReference type="Proteomes" id="UP000034212">
    <property type="component" value="Unassembled WGS sequence"/>
</dbReference>
<sequence>MALTFLGSLVGNWVLEYNFEAMSGHSKWSTIKRQKEINDAKKGVVFTKLARALTMAAKEGGLDPAMNMKLRFAVEKAKQANMPKENIERALRSAQGKLDNIIEVTYEGYGPSGVPVIVEAATDNKNRTAQEIKNLFERGGGTLGTPGSVAFQFERAGQLVVKRGSDAEGRMLELIDLGVEDLEEAEDGIEVYTKPEELFATKQRLEGSGMEVGSAELIYRPKTNVEIRDEGVVSRIIKLLENLDEHDDVQKVYAGVDILTS</sequence>
<evidence type="ECO:0000256" key="1">
    <source>
        <dbReference type="ARBA" id="ARBA00008724"/>
    </source>
</evidence>
<evidence type="ECO:0000256" key="3">
    <source>
        <dbReference type="ARBA" id="ARBA00023015"/>
    </source>
</evidence>
<dbReference type="GO" id="GO:0005829">
    <property type="term" value="C:cytosol"/>
    <property type="evidence" value="ECO:0007669"/>
    <property type="project" value="TreeGrafter"/>
</dbReference>
<keyword evidence="2 6" id="KW-0963">Cytoplasm</keyword>
<dbReference type="PANTHER" id="PTHR12532">
    <property type="entry name" value="TRANSLATIONAL ACTIVATOR OF CYTOCHROME C OXIDASE 1"/>
    <property type="match status" value="1"/>
</dbReference>
<keyword evidence="7" id="KW-0175">Coiled coil</keyword>
<evidence type="ECO:0000313" key="11">
    <source>
        <dbReference type="Proteomes" id="UP000034212"/>
    </source>
</evidence>
<dbReference type="EMBL" id="LCOQ01000008">
    <property type="protein sequence ID" value="KKU80844.1"/>
    <property type="molecule type" value="Genomic_DNA"/>
</dbReference>
<reference evidence="10 11" key="1">
    <citation type="journal article" date="2015" name="Nature">
        <title>rRNA introns, odd ribosomes, and small enigmatic genomes across a large radiation of phyla.</title>
        <authorList>
            <person name="Brown C.T."/>
            <person name="Hug L.A."/>
            <person name="Thomas B.C."/>
            <person name="Sharon I."/>
            <person name="Castelle C.J."/>
            <person name="Singh A."/>
            <person name="Wilkins M.J."/>
            <person name="Williams K.H."/>
            <person name="Banfield J.F."/>
        </authorList>
    </citation>
    <scope>NUCLEOTIDE SEQUENCE [LARGE SCALE GENOMIC DNA]</scope>
</reference>
<protein>
    <recommendedName>
        <fullName evidence="6">Probable transcriptional regulatory protein UY08_C0008G0011</fullName>
    </recommendedName>
</protein>
<dbReference type="Gene3D" id="1.10.10.200">
    <property type="match status" value="1"/>
</dbReference>
<dbReference type="FunFam" id="1.10.10.200:FF:000002">
    <property type="entry name" value="Probable transcriptional regulatory protein CLM62_37755"/>
    <property type="match status" value="1"/>
</dbReference>
<name>A0A0G1TGD9_9BACT</name>
<evidence type="ECO:0000256" key="7">
    <source>
        <dbReference type="SAM" id="Coils"/>
    </source>
</evidence>
<dbReference type="SUPFAM" id="SSF75625">
    <property type="entry name" value="YebC-like"/>
    <property type="match status" value="1"/>
</dbReference>
<dbReference type="NCBIfam" id="NF001030">
    <property type="entry name" value="PRK00110.1"/>
    <property type="match status" value="1"/>
</dbReference>